<dbReference type="InterPro" id="IPR029052">
    <property type="entry name" value="Metallo-depent_PP-like"/>
</dbReference>
<proteinExistence type="predicted"/>
<dbReference type="SUPFAM" id="SSF56300">
    <property type="entry name" value="Metallo-dependent phosphatases"/>
    <property type="match status" value="1"/>
</dbReference>
<comment type="caution">
    <text evidence="2">The sequence shown here is derived from an EMBL/GenBank/DDBJ whole genome shotgun (WGS) entry which is preliminary data.</text>
</comment>
<reference evidence="2 3" key="1">
    <citation type="submission" date="2013-10" db="EMBL/GenBank/DDBJ databases">
        <title>Salinisphaera halophila YIM 95161 Genome Sequencing.</title>
        <authorList>
            <person name="Lai Q."/>
            <person name="Li C."/>
            <person name="Shao Z."/>
        </authorList>
    </citation>
    <scope>NUCLEOTIDE SEQUENCE [LARGE SCALE GENOMIC DNA]</scope>
    <source>
        <strain evidence="2 3">YIM 95161</strain>
    </source>
</reference>
<dbReference type="Gene3D" id="3.60.21.10">
    <property type="match status" value="1"/>
</dbReference>
<accession>A0A423Q4A2</accession>
<organism evidence="2 3">
    <name type="scientific">Salinisphaera orenii YIM 95161</name>
    <dbReference type="NCBI Taxonomy" id="1051139"/>
    <lineage>
        <taxon>Bacteria</taxon>
        <taxon>Pseudomonadati</taxon>
        <taxon>Pseudomonadota</taxon>
        <taxon>Gammaproteobacteria</taxon>
        <taxon>Salinisphaerales</taxon>
        <taxon>Salinisphaeraceae</taxon>
        <taxon>Salinisphaera</taxon>
    </lineage>
</organism>
<dbReference type="RefSeq" id="WP_123590018.1">
    <property type="nucleotide sequence ID" value="NZ_AYKF01000057.1"/>
</dbReference>
<dbReference type="Pfam" id="PF00149">
    <property type="entry name" value="Metallophos"/>
    <property type="match status" value="1"/>
</dbReference>
<feature type="domain" description="Serine/threonine specific protein phosphatases" evidence="1">
    <location>
        <begin position="76"/>
        <end position="81"/>
    </location>
</feature>
<gene>
    <name evidence="2" type="ORF">SAHL_03520</name>
</gene>
<dbReference type="GO" id="GO:0110154">
    <property type="term" value="P:RNA decapping"/>
    <property type="evidence" value="ECO:0007669"/>
    <property type="project" value="TreeGrafter"/>
</dbReference>
<dbReference type="InterPro" id="IPR050126">
    <property type="entry name" value="Ap4A_hydrolase"/>
</dbReference>
<dbReference type="InterPro" id="IPR006186">
    <property type="entry name" value="Ser/Thr-sp_prot-phosphatase"/>
</dbReference>
<dbReference type="Proteomes" id="UP000285123">
    <property type="component" value="Unassembled WGS sequence"/>
</dbReference>
<dbReference type="PANTHER" id="PTHR42850:SF4">
    <property type="entry name" value="ZINC-DEPENDENT ENDOPOLYPHOSPHATASE"/>
    <property type="match status" value="1"/>
</dbReference>
<protein>
    <submittedName>
        <fullName evidence="2">Serine/threonine protein phosphatase</fullName>
    </submittedName>
</protein>
<evidence type="ECO:0000313" key="2">
    <source>
        <dbReference type="EMBL" id="ROO33763.1"/>
    </source>
</evidence>
<dbReference type="GO" id="GO:0005737">
    <property type="term" value="C:cytoplasm"/>
    <property type="evidence" value="ECO:0007669"/>
    <property type="project" value="TreeGrafter"/>
</dbReference>
<dbReference type="PROSITE" id="PS00125">
    <property type="entry name" value="SER_THR_PHOSPHATASE"/>
    <property type="match status" value="1"/>
</dbReference>
<name>A0A423Q4A2_9GAMM</name>
<evidence type="ECO:0000259" key="1">
    <source>
        <dbReference type="PROSITE" id="PS00125"/>
    </source>
</evidence>
<dbReference type="OrthoDB" id="5296354at2"/>
<dbReference type="GO" id="GO:0016791">
    <property type="term" value="F:phosphatase activity"/>
    <property type="evidence" value="ECO:0007669"/>
    <property type="project" value="TreeGrafter"/>
</dbReference>
<dbReference type="PANTHER" id="PTHR42850">
    <property type="entry name" value="METALLOPHOSPHOESTERASE"/>
    <property type="match status" value="1"/>
</dbReference>
<evidence type="ECO:0000313" key="3">
    <source>
        <dbReference type="Proteomes" id="UP000285123"/>
    </source>
</evidence>
<dbReference type="GO" id="GO:0008803">
    <property type="term" value="F:bis(5'-nucleosyl)-tetraphosphatase (symmetrical) activity"/>
    <property type="evidence" value="ECO:0007669"/>
    <property type="project" value="TreeGrafter"/>
</dbReference>
<dbReference type="InterPro" id="IPR004843">
    <property type="entry name" value="Calcineurin-like_PHP"/>
</dbReference>
<dbReference type="EMBL" id="AYKF01000057">
    <property type="protein sequence ID" value="ROO33763.1"/>
    <property type="molecule type" value="Genomic_DNA"/>
</dbReference>
<sequence length="256" mass="27573">MTAADPDLQIHAANATGRDYVVGDIHGCFYMLDALLERIGFDATRDRLFSVGDLVDRGPDSERAAEYLDRPWFHAIRGNHEDMLLDAVAEGGEAASLWRMNGGGWFDALDAASRAALTRRVAALPHAIEVALPSGGCAVLVHGDLPGRDWPALRAGLAAGTLREDDRVAMVWDRESARRIETGRGGVEVTGAAVVFLGHTPMPAPIASANTRWIDTGAFMGRRLTLAELAADGRVWSLAADLEDCEHDWRHVGTPG</sequence>
<dbReference type="AlphaFoldDB" id="A0A423Q4A2"/>